<evidence type="ECO:0000256" key="5">
    <source>
        <dbReference type="ARBA" id="ARBA00044451"/>
    </source>
</evidence>
<feature type="domain" description="Thiamine pyrophosphate enzyme TPP-binding" evidence="10">
    <location>
        <begin position="582"/>
        <end position="741"/>
    </location>
</feature>
<dbReference type="OrthoDB" id="16262at2759"/>
<evidence type="ECO:0000313" key="12">
    <source>
        <dbReference type="Proteomes" id="UP000283509"/>
    </source>
</evidence>
<evidence type="ECO:0000256" key="7">
    <source>
        <dbReference type="ARBA" id="ARBA00044518"/>
    </source>
</evidence>
<feature type="compositionally biased region" description="Pro residues" evidence="8">
    <location>
        <begin position="121"/>
        <end position="136"/>
    </location>
</feature>
<reference evidence="11 12" key="1">
    <citation type="submission" date="2018-04" db="EMBL/GenBank/DDBJ databases">
        <authorList>
            <person name="Zhang X."/>
            <person name="Yuan J."/>
            <person name="Li F."/>
            <person name="Xiang J."/>
        </authorList>
    </citation>
    <scope>NUCLEOTIDE SEQUENCE [LARGE SCALE GENOMIC DNA]</scope>
    <source>
        <tissue evidence="11">Muscle</tissue>
    </source>
</reference>
<dbReference type="FunFam" id="3.40.50.970:FF:000027">
    <property type="entry name" value="2-hydroxyacyl-CoA lyase 1"/>
    <property type="match status" value="1"/>
</dbReference>
<comment type="cofactor">
    <cofactor evidence="1">
        <name>thiamine diphosphate</name>
        <dbReference type="ChEBI" id="CHEBI:58937"/>
    </cofactor>
</comment>
<dbReference type="GO" id="GO:0001561">
    <property type="term" value="P:fatty acid alpha-oxidation"/>
    <property type="evidence" value="ECO:0007669"/>
    <property type="project" value="TreeGrafter"/>
</dbReference>
<dbReference type="STRING" id="6689.A0A3R7PQ02"/>
<keyword evidence="9" id="KW-0812">Transmembrane</keyword>
<dbReference type="AlphaFoldDB" id="A0A3R7PQ02"/>
<dbReference type="EC" id="4.1.2.63" evidence="7"/>
<comment type="caution">
    <text evidence="11">The sequence shown here is derived from an EMBL/GenBank/DDBJ whole genome shotgun (WGS) entry which is preliminary data.</text>
</comment>
<evidence type="ECO:0000256" key="2">
    <source>
        <dbReference type="ARBA" id="ARBA00022723"/>
    </source>
</evidence>
<dbReference type="GO" id="GO:0106359">
    <property type="term" value="F:2-hydroxyacyl-CoA lyase activity"/>
    <property type="evidence" value="ECO:0007669"/>
    <property type="project" value="UniProtKB-EC"/>
</dbReference>
<dbReference type="InterPro" id="IPR029061">
    <property type="entry name" value="THDP-binding"/>
</dbReference>
<keyword evidence="9" id="KW-1133">Transmembrane helix</keyword>
<dbReference type="PANTHER" id="PTHR43710:SF2">
    <property type="entry name" value="2-HYDROXYACYL-COA LYASE 1"/>
    <property type="match status" value="1"/>
</dbReference>
<comment type="catalytic activity">
    <reaction evidence="5">
        <text>a 2-hydroxy-3-methyl fatty acyl-CoA = a 2-methyl-branched fatty aldehyde + formyl-CoA</text>
        <dbReference type="Rhea" id="RHEA:25375"/>
        <dbReference type="ChEBI" id="CHEBI:49188"/>
        <dbReference type="ChEBI" id="CHEBI:57376"/>
        <dbReference type="ChEBI" id="CHEBI:58783"/>
        <dbReference type="EC" id="4.1.2.63"/>
    </reaction>
    <physiologicalReaction direction="left-to-right" evidence="5">
        <dbReference type="Rhea" id="RHEA:25376"/>
    </physiologicalReaction>
</comment>
<evidence type="ECO:0000313" key="11">
    <source>
        <dbReference type="EMBL" id="ROT73480.1"/>
    </source>
</evidence>
<dbReference type="CDD" id="cd02004">
    <property type="entry name" value="TPP_BZL_OCoD_HPCL"/>
    <property type="match status" value="1"/>
</dbReference>
<feature type="compositionally biased region" description="Polar residues" evidence="8">
    <location>
        <begin position="262"/>
        <end position="347"/>
    </location>
</feature>
<evidence type="ECO:0000259" key="10">
    <source>
        <dbReference type="Pfam" id="PF02775"/>
    </source>
</evidence>
<name>A0A3R7PQ02_PENVA</name>
<organism evidence="11 12">
    <name type="scientific">Penaeus vannamei</name>
    <name type="common">Whiteleg shrimp</name>
    <name type="synonym">Litopenaeus vannamei</name>
    <dbReference type="NCBI Taxonomy" id="6689"/>
    <lineage>
        <taxon>Eukaryota</taxon>
        <taxon>Metazoa</taxon>
        <taxon>Ecdysozoa</taxon>
        <taxon>Arthropoda</taxon>
        <taxon>Crustacea</taxon>
        <taxon>Multicrustacea</taxon>
        <taxon>Malacostraca</taxon>
        <taxon>Eumalacostraca</taxon>
        <taxon>Eucarida</taxon>
        <taxon>Decapoda</taxon>
        <taxon>Dendrobranchiata</taxon>
        <taxon>Penaeoidea</taxon>
        <taxon>Penaeidae</taxon>
        <taxon>Penaeus</taxon>
    </lineage>
</organism>
<keyword evidence="4 11" id="KW-0456">Lyase</keyword>
<dbReference type="Proteomes" id="UP000283509">
    <property type="component" value="Unassembled WGS sequence"/>
</dbReference>
<keyword evidence="3" id="KW-0460">Magnesium</keyword>
<dbReference type="GO" id="GO:0005777">
    <property type="term" value="C:peroxisome"/>
    <property type="evidence" value="ECO:0007669"/>
    <property type="project" value="TreeGrafter"/>
</dbReference>
<comment type="catalytic activity">
    <reaction evidence="6">
        <text>an (R)-2-hydroxy-long-chain-fatty acyl-CoA = a long-chain fatty aldehyde + formyl-CoA</text>
        <dbReference type="Rhea" id="RHEA:67444"/>
        <dbReference type="ChEBI" id="CHEBI:17176"/>
        <dbReference type="ChEBI" id="CHEBI:57376"/>
        <dbReference type="ChEBI" id="CHEBI:170012"/>
        <dbReference type="EC" id="4.1.2.63"/>
    </reaction>
    <physiologicalReaction direction="left-to-right" evidence="6">
        <dbReference type="Rhea" id="RHEA:67445"/>
    </physiologicalReaction>
</comment>
<accession>A0A3R7PQ02</accession>
<evidence type="ECO:0000256" key="6">
    <source>
        <dbReference type="ARBA" id="ARBA00044454"/>
    </source>
</evidence>
<dbReference type="InterPro" id="IPR045025">
    <property type="entry name" value="HACL1-like"/>
</dbReference>
<evidence type="ECO:0000256" key="8">
    <source>
        <dbReference type="SAM" id="MobiDB-lite"/>
    </source>
</evidence>
<dbReference type="Pfam" id="PF02775">
    <property type="entry name" value="TPP_enzyme_C"/>
    <property type="match status" value="1"/>
</dbReference>
<keyword evidence="9" id="KW-0472">Membrane</keyword>
<dbReference type="GO" id="GO:0030976">
    <property type="term" value="F:thiamine pyrophosphate binding"/>
    <property type="evidence" value="ECO:0007669"/>
    <property type="project" value="InterPro"/>
</dbReference>
<dbReference type="InterPro" id="IPR011766">
    <property type="entry name" value="TPP_enzyme_TPP-bd"/>
</dbReference>
<feature type="transmembrane region" description="Helical" evidence="9">
    <location>
        <begin position="604"/>
        <end position="624"/>
    </location>
</feature>
<feature type="region of interest" description="Disordered" evidence="8">
    <location>
        <begin position="193"/>
        <end position="429"/>
    </location>
</feature>
<reference evidence="11 12" key="2">
    <citation type="submission" date="2019-01" db="EMBL/GenBank/DDBJ databases">
        <title>The decoding of complex shrimp genome reveals the adaptation for benthos swimmer, frequently molting mechanism and breeding impact on genome.</title>
        <authorList>
            <person name="Sun Y."/>
            <person name="Gao Y."/>
            <person name="Yu Y."/>
        </authorList>
    </citation>
    <scope>NUCLEOTIDE SEQUENCE [LARGE SCALE GENOMIC DNA]</scope>
    <source>
        <tissue evidence="11">Muscle</tissue>
    </source>
</reference>
<dbReference type="PANTHER" id="PTHR43710">
    <property type="entry name" value="2-HYDROXYACYL-COA LYASE"/>
    <property type="match status" value="1"/>
</dbReference>
<keyword evidence="2" id="KW-0479">Metal-binding</keyword>
<dbReference type="SUPFAM" id="SSF141571">
    <property type="entry name" value="Pentapeptide repeat-like"/>
    <property type="match status" value="2"/>
</dbReference>
<evidence type="ECO:0000256" key="1">
    <source>
        <dbReference type="ARBA" id="ARBA00001964"/>
    </source>
</evidence>
<evidence type="ECO:0000256" key="4">
    <source>
        <dbReference type="ARBA" id="ARBA00023239"/>
    </source>
</evidence>
<dbReference type="Gene3D" id="3.40.50.970">
    <property type="match status" value="1"/>
</dbReference>
<sequence length="762" mass="79521">MSGRHDKATETPKLSSSFALFRAASRRAHAPPPLVSPISAPPPLVSPISASPPLASPISAPPPLVSPISAPPPLVSPISASPPLVSPISAPPPLVSPISAPPPLVSPQSQRRLRSRAQFSAPPPLVSPISAPPPLVSPISASPPLCEPNLSTASAREPNLSVASAREPNLSTASAREPNLSVAAGYFLSGIGSRDAASGSAPTGEREGAGKLYFTGGKSSYGEDPEGFPSDSLSVASAREPNLSTASAREPNLSVASAREPNLSTASAREPNLSTASAREPNLSTASAREPNLSTASAREPNLSTASAREPNLSTASAREPNLSTASAREPNLSTASAREPNLSTASAREPNLSVASAREPNLSVASAREPNLSTASAREPNLSTASAREPNLSTASAREPNLSTASAREPNLSTASAREPNLSTASAREPNLSVAAAALLSGIGSRDAASGSAPTGEREGAGKIVILLGLAAIAAADSRESYEYLPPRVDLCPEEFHNSVPASVALLGDLKPVCVQLLKEVSGRLISHDSPWWARLDEKAQANMQINRAMAEDISVPLNYYAVFSHLQQLLPSDCIIVSEGANTMDIGRTFLLNRLARHRLDAGTFGTMGVGLGFAIAAALYARDHAPGQRVVCVEGDSAFGFSGMELETIYRYNLPIVVIIINNNGIYGGLDKELFQDIRDGVDVTLATPPTSLLPSARYERMASIFNESGHLCTTIPELESAVNLSLAESQKPSLINVLINPMAQRKAQDFDWLTRSKI</sequence>
<dbReference type="EMBL" id="QCYY01002026">
    <property type="protein sequence ID" value="ROT73480.1"/>
    <property type="molecule type" value="Genomic_DNA"/>
</dbReference>
<evidence type="ECO:0000256" key="3">
    <source>
        <dbReference type="ARBA" id="ARBA00022842"/>
    </source>
</evidence>
<keyword evidence="12" id="KW-1185">Reference proteome</keyword>
<proteinExistence type="predicted"/>
<feature type="compositionally biased region" description="Polar residues" evidence="8">
    <location>
        <begin position="372"/>
        <end position="427"/>
    </location>
</feature>
<dbReference type="GO" id="GO:0046872">
    <property type="term" value="F:metal ion binding"/>
    <property type="evidence" value="ECO:0007669"/>
    <property type="project" value="UniProtKB-KW"/>
</dbReference>
<gene>
    <name evidence="11" type="ORF">C7M84_008145</name>
</gene>
<feature type="region of interest" description="Disordered" evidence="8">
    <location>
        <begin position="90"/>
        <end position="177"/>
    </location>
</feature>
<protein>
    <recommendedName>
        <fullName evidence="7">2-hydroxyacyl-CoA lyase</fullName>
        <ecNumber evidence="7">4.1.2.63</ecNumber>
    </recommendedName>
</protein>
<dbReference type="Gene3D" id="2.160.20.80">
    <property type="entry name" value="E3 ubiquitin-protein ligase SopA"/>
    <property type="match status" value="1"/>
</dbReference>
<evidence type="ECO:0000256" key="9">
    <source>
        <dbReference type="SAM" id="Phobius"/>
    </source>
</evidence>
<dbReference type="SUPFAM" id="SSF52518">
    <property type="entry name" value="Thiamin diphosphate-binding fold (THDP-binding)"/>
    <property type="match status" value="1"/>
</dbReference>
<feature type="compositionally biased region" description="Pro residues" evidence="8">
    <location>
        <begin position="90"/>
        <end position="105"/>
    </location>
</feature>